<evidence type="ECO:0000313" key="5">
    <source>
        <dbReference type="Proteomes" id="UP000289166"/>
    </source>
</evidence>
<dbReference type="InterPro" id="IPR057727">
    <property type="entry name" value="WCX_dom"/>
</dbReference>
<evidence type="ECO:0000256" key="2">
    <source>
        <dbReference type="ARBA" id="ARBA00023163"/>
    </source>
</evidence>
<dbReference type="OrthoDB" id="9767131at2"/>
<dbReference type="GO" id="GO:0003700">
    <property type="term" value="F:DNA-binding transcription factor activity"/>
    <property type="evidence" value="ECO:0007669"/>
    <property type="project" value="InterPro"/>
</dbReference>
<sequence length="298" mass="34564">MQINRLFEIVYILLDRKTVTSKEFAERFEVSTRTIYRDIEALSAAGIPIYTSKGKGGGISLLPNFVLNKAVITDEEKEEILSSLKAVNAVNLAKTDTAIKKLGSLFGESNTDWIEVDFSSWANSQKEIEVFNAIKSAILDKRVITFSYASAKGQRTLREVEPLKLCFKSNAWYLYGYCKSRYDFRFFKLRRIRNLCVTEQNFQRNPPNQIFSNDNTYRKEYINLKLKLSSEAAYRVYDEFDSYVQQEDGSFIAEINFPRGEWLFYYIATFGSQCEVLEPENVRNSVKAELQNMLKHYL</sequence>
<dbReference type="RefSeq" id="WP_069195937.1">
    <property type="nucleotide sequence ID" value="NZ_RLII01000015.1"/>
</dbReference>
<dbReference type="Pfam" id="PF25583">
    <property type="entry name" value="WCX"/>
    <property type="match status" value="1"/>
</dbReference>
<keyword evidence="2" id="KW-0804">Transcription</keyword>
<dbReference type="Proteomes" id="UP000289166">
    <property type="component" value="Unassembled WGS sequence"/>
</dbReference>
<evidence type="ECO:0000256" key="1">
    <source>
        <dbReference type="ARBA" id="ARBA00023015"/>
    </source>
</evidence>
<dbReference type="EMBL" id="RLII01000015">
    <property type="protein sequence ID" value="RXE58652.1"/>
    <property type="molecule type" value="Genomic_DNA"/>
</dbReference>
<dbReference type="InterPro" id="IPR026881">
    <property type="entry name" value="WYL_dom"/>
</dbReference>
<dbReference type="InterPro" id="IPR036388">
    <property type="entry name" value="WH-like_DNA-bd_sf"/>
</dbReference>
<organism evidence="4 5">
    <name type="scientific">Acetivibrio mesophilus</name>
    <dbReference type="NCBI Taxonomy" id="2487273"/>
    <lineage>
        <taxon>Bacteria</taxon>
        <taxon>Bacillati</taxon>
        <taxon>Bacillota</taxon>
        <taxon>Clostridia</taxon>
        <taxon>Eubacteriales</taxon>
        <taxon>Oscillospiraceae</taxon>
        <taxon>Acetivibrio</taxon>
    </lineage>
</organism>
<dbReference type="AlphaFoldDB" id="A0A4Q0I6Q4"/>
<accession>A0A4Q0I6Q4</accession>
<dbReference type="Pfam" id="PF13280">
    <property type="entry name" value="WYL"/>
    <property type="match status" value="1"/>
</dbReference>
<dbReference type="SUPFAM" id="SSF46785">
    <property type="entry name" value="Winged helix' DNA-binding domain"/>
    <property type="match status" value="1"/>
</dbReference>
<dbReference type="SMART" id="SM00420">
    <property type="entry name" value="HTH_DEOR"/>
    <property type="match status" value="1"/>
</dbReference>
<keyword evidence="5" id="KW-1185">Reference proteome</keyword>
<dbReference type="InterPro" id="IPR051534">
    <property type="entry name" value="CBASS_pafABC_assoc_protein"/>
</dbReference>
<dbReference type="InterPro" id="IPR013196">
    <property type="entry name" value="HTH_11"/>
</dbReference>
<dbReference type="InterPro" id="IPR001034">
    <property type="entry name" value="DeoR_HTH"/>
</dbReference>
<dbReference type="InterPro" id="IPR028349">
    <property type="entry name" value="PafC-like"/>
</dbReference>
<evidence type="ECO:0000313" key="4">
    <source>
        <dbReference type="EMBL" id="RXE58652.1"/>
    </source>
</evidence>
<dbReference type="PANTHER" id="PTHR34580">
    <property type="match status" value="1"/>
</dbReference>
<dbReference type="InterPro" id="IPR036390">
    <property type="entry name" value="WH_DNA-bd_sf"/>
</dbReference>
<keyword evidence="1" id="KW-0805">Transcription regulation</keyword>
<evidence type="ECO:0000259" key="3">
    <source>
        <dbReference type="PROSITE" id="PS51000"/>
    </source>
</evidence>
<gene>
    <name evidence="4" type="ORF">EFD62_11550</name>
</gene>
<proteinExistence type="predicted"/>
<dbReference type="Pfam" id="PF08279">
    <property type="entry name" value="HTH_11"/>
    <property type="match status" value="1"/>
</dbReference>
<dbReference type="PROSITE" id="PS51000">
    <property type="entry name" value="HTH_DEOR_2"/>
    <property type="match status" value="1"/>
</dbReference>
<dbReference type="PIRSF" id="PIRSF016838">
    <property type="entry name" value="PafC"/>
    <property type="match status" value="1"/>
</dbReference>
<dbReference type="PROSITE" id="PS52050">
    <property type="entry name" value="WYL"/>
    <property type="match status" value="1"/>
</dbReference>
<dbReference type="PANTHER" id="PTHR34580:SF1">
    <property type="entry name" value="PROTEIN PAFC"/>
    <property type="match status" value="1"/>
</dbReference>
<name>A0A4Q0I6Q4_9FIRM</name>
<feature type="domain" description="HTH deoR-type" evidence="3">
    <location>
        <begin position="2"/>
        <end position="60"/>
    </location>
</feature>
<dbReference type="Gene3D" id="1.10.10.10">
    <property type="entry name" value="Winged helix-like DNA-binding domain superfamily/Winged helix DNA-binding domain"/>
    <property type="match status" value="1"/>
</dbReference>
<protein>
    <submittedName>
        <fullName evidence="4">YafY family transcriptional regulator</fullName>
    </submittedName>
</protein>
<reference evidence="5" key="1">
    <citation type="submission" date="2018-11" db="EMBL/GenBank/DDBJ databases">
        <title>Genome sequencing of a novel mesophilic and cellulolytic organism within the genus Hungateiclostridium.</title>
        <authorList>
            <person name="Rettenmaier R."/>
            <person name="Liebl W."/>
            <person name="Zverlov V."/>
        </authorList>
    </citation>
    <scope>NUCLEOTIDE SEQUENCE [LARGE SCALE GENOMIC DNA]</scope>
    <source>
        <strain evidence="5">N2K1</strain>
    </source>
</reference>
<comment type="caution">
    <text evidence="4">The sequence shown here is derived from an EMBL/GenBank/DDBJ whole genome shotgun (WGS) entry which is preliminary data.</text>
</comment>